<dbReference type="PANTHER" id="PTHR33498">
    <property type="entry name" value="TRANSPOSASE FOR INSERTION SEQUENCE ELEMENT IS1557"/>
    <property type="match status" value="1"/>
</dbReference>
<dbReference type="PANTHER" id="PTHR33498:SF1">
    <property type="entry name" value="TRANSPOSASE FOR INSERTION SEQUENCE ELEMENT IS1557"/>
    <property type="match status" value="1"/>
</dbReference>
<evidence type="ECO:0000256" key="1">
    <source>
        <dbReference type="SAM" id="MobiDB-lite"/>
    </source>
</evidence>
<dbReference type="Pfam" id="PF01610">
    <property type="entry name" value="DDE_Tnp_ISL3"/>
    <property type="match status" value="2"/>
</dbReference>
<dbReference type="Pfam" id="PF02796">
    <property type="entry name" value="HTH_7"/>
    <property type="match status" value="1"/>
</dbReference>
<dbReference type="GO" id="GO:0003677">
    <property type="term" value="F:DNA binding"/>
    <property type="evidence" value="ECO:0007669"/>
    <property type="project" value="InterPro"/>
</dbReference>
<dbReference type="InterPro" id="IPR047951">
    <property type="entry name" value="Transpos_ISL3"/>
</dbReference>
<reference evidence="3 4" key="1">
    <citation type="submission" date="2019-03" db="EMBL/GenBank/DDBJ databases">
        <title>Sequencing the genomes of 1000 actinobacteria strains.</title>
        <authorList>
            <person name="Klenk H.-P."/>
        </authorList>
    </citation>
    <scope>NUCLEOTIDE SEQUENCE [LARGE SCALE GENOMIC DNA]</scope>
    <source>
        <strain evidence="3 4">DSM 43805</strain>
    </source>
</reference>
<dbReference type="GO" id="GO:0000150">
    <property type="term" value="F:DNA strand exchange activity"/>
    <property type="evidence" value="ECO:0007669"/>
    <property type="project" value="InterPro"/>
</dbReference>
<accession>A0A4R6JZ96</accession>
<dbReference type="RefSeq" id="WP_239080043.1">
    <property type="nucleotide sequence ID" value="NZ_BOMD01000031.1"/>
</dbReference>
<dbReference type="AlphaFoldDB" id="A0A4R6JZ96"/>
<evidence type="ECO:0000313" key="4">
    <source>
        <dbReference type="Proteomes" id="UP000294901"/>
    </source>
</evidence>
<dbReference type="PROSITE" id="PS50531">
    <property type="entry name" value="HTH_IS21"/>
    <property type="match status" value="1"/>
</dbReference>
<feature type="region of interest" description="Disordered" evidence="1">
    <location>
        <begin position="250"/>
        <end position="277"/>
    </location>
</feature>
<feature type="compositionally biased region" description="Low complexity" evidence="1">
    <location>
        <begin position="255"/>
        <end position="267"/>
    </location>
</feature>
<dbReference type="Pfam" id="PF14690">
    <property type="entry name" value="Zn_ribbon_ISL3"/>
    <property type="match status" value="1"/>
</dbReference>
<evidence type="ECO:0000313" key="3">
    <source>
        <dbReference type="EMBL" id="TDO41222.1"/>
    </source>
</evidence>
<dbReference type="Gene3D" id="1.10.10.60">
    <property type="entry name" value="Homeodomain-like"/>
    <property type="match status" value="1"/>
</dbReference>
<feature type="domain" description="HTH IS21-type" evidence="2">
    <location>
        <begin position="285"/>
        <end position="350"/>
    </location>
</feature>
<organism evidence="3 4">
    <name type="scientific">Paractinoplanes brasiliensis</name>
    <dbReference type="NCBI Taxonomy" id="52695"/>
    <lineage>
        <taxon>Bacteria</taxon>
        <taxon>Bacillati</taxon>
        <taxon>Actinomycetota</taxon>
        <taxon>Actinomycetes</taxon>
        <taxon>Micromonosporales</taxon>
        <taxon>Micromonosporaceae</taxon>
        <taxon>Paractinoplanes</taxon>
    </lineage>
</organism>
<keyword evidence="4" id="KW-1185">Reference proteome</keyword>
<dbReference type="EMBL" id="SNWR01000001">
    <property type="protein sequence ID" value="TDO41222.1"/>
    <property type="molecule type" value="Genomic_DNA"/>
</dbReference>
<dbReference type="InterPro" id="IPR002560">
    <property type="entry name" value="Transposase_DDE"/>
</dbReference>
<dbReference type="Proteomes" id="UP000294901">
    <property type="component" value="Unassembled WGS sequence"/>
</dbReference>
<dbReference type="InterPro" id="IPR017894">
    <property type="entry name" value="HTH_IS21_transposase_type"/>
</dbReference>
<sequence>MVFPHLARLAIDRVQAQPTSVLLEAHIRTTDADCPACGKPSARIHSRYTRRVADAVVGARRMVLKLLVRRFFCLAPGCPTVTFVEQVPGLTSRYARRSQHASQALQDIGLALAGRAGARLADRLGLRAGRTTMLRVIRRIPDPASTPVTVLGIDDFALRRGHRYGTVLIDMATRRPIDLLPARDADTVGAWLQQHPGVEIVCRDRAGAYAEAARTHAPAAIQVADRWHLLHNLAGYVEKTVANHFRCLTTRHTDPTPTTEPTPEEPAATPPPAPTDGRLAARIRLRHQQVHDLHAAGKSIKAIVRELGLARETVRRYLRAAQVDDLLTQSSTGSRPSKIDPWVDHLRKRWNEGCTTITILHQEIRALGYTGGYSTLRDQLHSWRHHMPPPPDTPKPLKNRQVNSWILRHPDALTADEHAMFAQVRADCPHLDRLATHVTSFATMLIRRQGQNLDDWLAAVRADDLPHLHSFATGLQQDYDAVRNGLTLEHSSGAVEGNVNRIKMLKRQMYGRAGFALLRKRVLLSR</sequence>
<gene>
    <name evidence="3" type="ORF">C8E87_4951</name>
</gene>
<comment type="caution">
    <text evidence="3">The sequence shown here is derived from an EMBL/GenBank/DDBJ whole genome shotgun (WGS) entry which is preliminary data.</text>
</comment>
<proteinExistence type="predicted"/>
<dbReference type="InterPro" id="IPR029261">
    <property type="entry name" value="Transposase_Znf"/>
</dbReference>
<evidence type="ECO:0000259" key="2">
    <source>
        <dbReference type="PROSITE" id="PS50531"/>
    </source>
</evidence>
<dbReference type="InterPro" id="IPR006120">
    <property type="entry name" value="Resolvase_HTH_dom"/>
</dbReference>
<name>A0A4R6JZ96_9ACTN</name>
<protein>
    <submittedName>
        <fullName evidence="3">Transposase</fullName>
    </submittedName>
</protein>
<dbReference type="NCBIfam" id="NF033550">
    <property type="entry name" value="transpos_ISL3"/>
    <property type="match status" value="1"/>
</dbReference>